<comment type="caution">
    <text evidence="2">The sequence shown here is derived from an EMBL/GenBank/DDBJ whole genome shotgun (WGS) entry which is preliminary data.</text>
</comment>
<feature type="transmembrane region" description="Helical" evidence="1">
    <location>
        <begin position="378"/>
        <end position="396"/>
    </location>
</feature>
<evidence type="ECO:0000313" key="3">
    <source>
        <dbReference type="Proteomes" id="UP000809137"/>
    </source>
</evidence>
<feature type="transmembrane region" description="Helical" evidence="1">
    <location>
        <begin position="34"/>
        <end position="55"/>
    </location>
</feature>
<sequence length="436" mass="50181">MSNIARYGGIWLALAIVFGGAYKSPLGNISTAHIIVVWAILLLVCFLMSPSRQWARLYILNTKKYRLYYLIMSLMFIVSAFNYLIMNVGDEFFFSMQIKRLLLAFISFLLFPLILNALIYSLTPKQIFFSVFTFIFILAIFSLFQLGNSEFRLWFLDRTAIDGYWLEWAKQSNRAIGLKAMSIWDTSVAYSIFIFICFGVIRSKKDNVSNFSLYIFIATIFVLVALSGRTGLLFLFSFLFLLCILYEKKKLILFFSSSLVVIILMIITLSENEVIVRVINFALELFVNALSGNFHTNSTDDLINNHLFIPDMKNIVFGDNTFIGDGEEVQSELSRSSDSSFVINYVAYGVFGVICTTLLMLINTTLFFDFFMLTKKNMFYYIVLLFCFLLCFGLYIKALVYISATLLKAMMFVSVVINRVKSFDDDNIRLFLDEKN</sequence>
<accession>A0ABS1Z5V8</accession>
<evidence type="ECO:0000313" key="2">
    <source>
        <dbReference type="EMBL" id="MBM0747786.1"/>
    </source>
</evidence>
<feature type="transmembrane region" description="Helical" evidence="1">
    <location>
        <begin position="213"/>
        <end position="244"/>
    </location>
</feature>
<dbReference type="RefSeq" id="WP_203025554.1">
    <property type="nucleotide sequence ID" value="NZ_JAFCXS010000006.1"/>
</dbReference>
<feature type="transmembrane region" description="Helical" evidence="1">
    <location>
        <begin position="251"/>
        <end position="270"/>
    </location>
</feature>
<name>A0ABS1Z5V8_9GAMM</name>
<keyword evidence="1" id="KW-1133">Transmembrane helix</keyword>
<feature type="transmembrane region" description="Helical" evidence="1">
    <location>
        <begin position="101"/>
        <end position="121"/>
    </location>
</feature>
<feature type="transmembrane region" description="Helical" evidence="1">
    <location>
        <begin position="67"/>
        <end position="89"/>
    </location>
</feature>
<keyword evidence="3" id="KW-1185">Reference proteome</keyword>
<gene>
    <name evidence="2" type="ORF">JJB79_10210</name>
</gene>
<proteinExistence type="predicted"/>
<feature type="transmembrane region" description="Helical" evidence="1">
    <location>
        <begin position="345"/>
        <end position="371"/>
    </location>
</feature>
<feature type="transmembrane region" description="Helical" evidence="1">
    <location>
        <begin position="6"/>
        <end position="22"/>
    </location>
</feature>
<reference evidence="2 3" key="1">
    <citation type="submission" date="2021-01" db="EMBL/GenBank/DDBJ databases">
        <title>Complete genome sequence of Pantoea eucrina OB49, a heavy metal tolerant bacterium with PGPR potential isolated from wheat in Algeria.</title>
        <authorList>
            <person name="Lekired A."/>
            <person name="Ouzari I.H."/>
        </authorList>
    </citation>
    <scope>NUCLEOTIDE SEQUENCE [LARGE SCALE GENOMIC DNA]</scope>
    <source>
        <strain evidence="2 3">OB49</strain>
    </source>
</reference>
<dbReference type="EMBL" id="JAFCXS010000006">
    <property type="protein sequence ID" value="MBM0747786.1"/>
    <property type="molecule type" value="Genomic_DNA"/>
</dbReference>
<protein>
    <submittedName>
        <fullName evidence="2">Uncharacterized protein</fullName>
    </submittedName>
</protein>
<organism evidence="2 3">
    <name type="scientific">Pantoea eucrina</name>
    <dbReference type="NCBI Taxonomy" id="472693"/>
    <lineage>
        <taxon>Bacteria</taxon>
        <taxon>Pseudomonadati</taxon>
        <taxon>Pseudomonadota</taxon>
        <taxon>Gammaproteobacteria</taxon>
        <taxon>Enterobacterales</taxon>
        <taxon>Erwiniaceae</taxon>
        <taxon>Pantoea</taxon>
    </lineage>
</organism>
<keyword evidence="1" id="KW-0812">Transmembrane</keyword>
<feature type="transmembrane region" description="Helical" evidence="1">
    <location>
        <begin position="183"/>
        <end position="201"/>
    </location>
</feature>
<evidence type="ECO:0000256" key="1">
    <source>
        <dbReference type="SAM" id="Phobius"/>
    </source>
</evidence>
<keyword evidence="1" id="KW-0472">Membrane</keyword>
<feature type="transmembrane region" description="Helical" evidence="1">
    <location>
        <begin position="127"/>
        <end position="146"/>
    </location>
</feature>
<dbReference type="Proteomes" id="UP000809137">
    <property type="component" value="Unassembled WGS sequence"/>
</dbReference>